<dbReference type="GO" id="GO:0006144">
    <property type="term" value="P:purine nucleobase metabolic process"/>
    <property type="evidence" value="ECO:0007669"/>
    <property type="project" value="UniProtKB-KW"/>
</dbReference>
<keyword evidence="5" id="KW-0210">Decarboxylase</keyword>
<gene>
    <name evidence="8" type="ORF">LX83_002225</name>
</gene>
<reference evidence="8" key="1">
    <citation type="submission" date="2022-06" db="EMBL/GenBank/DDBJ databases">
        <title>Genomic Encyclopedia of Archaeal and Bacterial Type Strains, Phase II (KMG-II): from individual species to whole genera.</title>
        <authorList>
            <person name="Goeker M."/>
        </authorList>
    </citation>
    <scope>NUCLEOTIDE SEQUENCE</scope>
    <source>
        <strain evidence="8">DSM 43935</strain>
    </source>
</reference>
<keyword evidence="6" id="KW-0456">Lyase</keyword>
<dbReference type="PANTHER" id="PTHR43466:SF1">
    <property type="entry name" value="2-OXO-4-HYDROXY-4-CARBOXY-5-UREIDOIMIDAZOLINE DECARBOXYLASE-RELATED"/>
    <property type="match status" value="1"/>
</dbReference>
<evidence type="ECO:0000256" key="5">
    <source>
        <dbReference type="ARBA" id="ARBA00022793"/>
    </source>
</evidence>
<dbReference type="Gene3D" id="1.10.3330.10">
    <property type="entry name" value="Oxo-4-hydroxy-4-carboxy-5-ureidoimidazoline decarboxylase"/>
    <property type="match status" value="1"/>
</dbReference>
<dbReference type="InterPro" id="IPR017595">
    <property type="entry name" value="OHCU_decarboxylase-2"/>
</dbReference>
<dbReference type="SUPFAM" id="SSF158694">
    <property type="entry name" value="UraD-Like"/>
    <property type="match status" value="1"/>
</dbReference>
<keyword evidence="9" id="KW-1185">Reference proteome</keyword>
<dbReference type="PANTHER" id="PTHR43466">
    <property type="entry name" value="2-OXO-4-HYDROXY-4-CARBOXY-5-UREIDOIMIDAZOLINE DECARBOXYLASE-RELATED"/>
    <property type="match status" value="1"/>
</dbReference>
<dbReference type="EC" id="4.1.1.97" evidence="3"/>
<comment type="pathway">
    <text evidence="2">Purine metabolism; urate degradation; (S)-allantoin from urate: step 3/3.</text>
</comment>
<feature type="domain" description="Oxo-4-hydroxy-4-carboxy-5-ureidoimidazoline decarboxylase" evidence="7">
    <location>
        <begin position="14"/>
        <end position="167"/>
    </location>
</feature>
<dbReference type="RefSeq" id="WP_253770069.1">
    <property type="nucleotide sequence ID" value="NZ_JAMTCK010000004.1"/>
</dbReference>
<keyword evidence="4" id="KW-0659">Purine metabolism</keyword>
<proteinExistence type="predicted"/>
<evidence type="ECO:0000256" key="1">
    <source>
        <dbReference type="ARBA" id="ARBA00001163"/>
    </source>
</evidence>
<evidence type="ECO:0000256" key="2">
    <source>
        <dbReference type="ARBA" id="ARBA00004754"/>
    </source>
</evidence>
<dbReference type="GO" id="GO:0051997">
    <property type="term" value="F:2-oxo-4-hydroxy-4-carboxy-5-ureidoimidazoline decarboxylase activity"/>
    <property type="evidence" value="ECO:0007669"/>
    <property type="project" value="UniProtKB-EC"/>
</dbReference>
<dbReference type="EMBL" id="JAMTCK010000004">
    <property type="protein sequence ID" value="MCP2165376.1"/>
    <property type="molecule type" value="Genomic_DNA"/>
</dbReference>
<dbReference type="InterPro" id="IPR018020">
    <property type="entry name" value="OHCU_decarboxylase"/>
</dbReference>
<evidence type="ECO:0000259" key="7">
    <source>
        <dbReference type="Pfam" id="PF09349"/>
    </source>
</evidence>
<sequence>MPERPPTTGLAWFNSAPPAELSPLLTACLAVPSWVTALLAGRPYSTVDALLAAADRAARSLTAAEIRAALAGHPRLGEPPASAGASARWARAEQAGVPGRDPDLAERLRLANLRYEERFGHVYLVSASGRGGEELLADLWRRLDNDPRTELRVVNRELRAIAALRLRRVLAEDAGPGRVTG</sequence>
<dbReference type="GO" id="GO:0019628">
    <property type="term" value="P:urate catabolic process"/>
    <property type="evidence" value="ECO:0007669"/>
    <property type="project" value="TreeGrafter"/>
</dbReference>
<evidence type="ECO:0000313" key="8">
    <source>
        <dbReference type="EMBL" id="MCP2165376.1"/>
    </source>
</evidence>
<dbReference type="NCBIfam" id="NF010372">
    <property type="entry name" value="PRK13798.1"/>
    <property type="match status" value="1"/>
</dbReference>
<evidence type="ECO:0000256" key="6">
    <source>
        <dbReference type="ARBA" id="ARBA00023239"/>
    </source>
</evidence>
<comment type="catalytic activity">
    <reaction evidence="1">
        <text>5-hydroxy-2-oxo-4-ureido-2,5-dihydro-1H-imidazole-5-carboxylate + H(+) = (S)-allantoin + CO2</text>
        <dbReference type="Rhea" id="RHEA:26301"/>
        <dbReference type="ChEBI" id="CHEBI:15378"/>
        <dbReference type="ChEBI" id="CHEBI:15678"/>
        <dbReference type="ChEBI" id="CHEBI:16526"/>
        <dbReference type="ChEBI" id="CHEBI:58639"/>
        <dbReference type="EC" id="4.1.1.97"/>
    </reaction>
</comment>
<evidence type="ECO:0000256" key="3">
    <source>
        <dbReference type="ARBA" id="ARBA00012257"/>
    </source>
</evidence>
<organism evidence="8 9">
    <name type="scientific">Goodfellowiella coeruleoviolacea</name>
    <dbReference type="NCBI Taxonomy" id="334858"/>
    <lineage>
        <taxon>Bacteria</taxon>
        <taxon>Bacillati</taxon>
        <taxon>Actinomycetota</taxon>
        <taxon>Actinomycetes</taxon>
        <taxon>Pseudonocardiales</taxon>
        <taxon>Pseudonocardiaceae</taxon>
        <taxon>Goodfellowiella</taxon>
    </lineage>
</organism>
<evidence type="ECO:0000256" key="4">
    <source>
        <dbReference type="ARBA" id="ARBA00022631"/>
    </source>
</evidence>
<dbReference type="Proteomes" id="UP001206128">
    <property type="component" value="Unassembled WGS sequence"/>
</dbReference>
<protein>
    <recommendedName>
        <fullName evidence="3">2-oxo-4-hydroxy-4-carboxy-5-ureidoimidazoline decarboxylase</fullName>
        <ecNumber evidence="3">4.1.1.97</ecNumber>
    </recommendedName>
</protein>
<dbReference type="AlphaFoldDB" id="A0AAE3GBV6"/>
<accession>A0AAE3GBV6</accession>
<dbReference type="NCBIfam" id="TIGR03180">
    <property type="entry name" value="UraD_2"/>
    <property type="match status" value="1"/>
</dbReference>
<evidence type="ECO:0000313" key="9">
    <source>
        <dbReference type="Proteomes" id="UP001206128"/>
    </source>
</evidence>
<comment type="caution">
    <text evidence="8">The sequence shown here is derived from an EMBL/GenBank/DDBJ whole genome shotgun (WGS) entry which is preliminary data.</text>
</comment>
<dbReference type="Pfam" id="PF09349">
    <property type="entry name" value="OHCU_decarbox"/>
    <property type="match status" value="1"/>
</dbReference>
<name>A0AAE3GBV6_9PSEU</name>
<dbReference type="InterPro" id="IPR036778">
    <property type="entry name" value="OHCU_decarboxylase_sf"/>
</dbReference>